<keyword evidence="5" id="KW-1185">Reference proteome</keyword>
<dbReference type="Pfam" id="PF01569">
    <property type="entry name" value="PAP2"/>
    <property type="match status" value="1"/>
</dbReference>
<dbReference type="InterPro" id="IPR036938">
    <property type="entry name" value="PAP2/HPO_sf"/>
</dbReference>
<feature type="transmembrane region" description="Helical" evidence="2">
    <location>
        <begin position="92"/>
        <end position="115"/>
    </location>
</feature>
<keyword evidence="2" id="KW-0472">Membrane</keyword>
<feature type="transmembrane region" description="Helical" evidence="2">
    <location>
        <begin position="259"/>
        <end position="277"/>
    </location>
</feature>
<dbReference type="GeneID" id="93758333"/>
<evidence type="ECO:0000256" key="1">
    <source>
        <dbReference type="SAM" id="MobiDB-lite"/>
    </source>
</evidence>
<reference evidence="4 5" key="1">
    <citation type="submission" date="2018-06" db="EMBL/GenBank/DDBJ databases">
        <authorList>
            <consortium name="Pathogen Informatics"/>
            <person name="Doyle S."/>
        </authorList>
    </citation>
    <scope>NUCLEOTIDE SEQUENCE [LARGE SCALE GENOMIC DNA]</scope>
    <source>
        <strain evidence="4 5">NCTC9935</strain>
    </source>
</reference>
<keyword evidence="2" id="KW-1133">Transmembrane helix</keyword>
<dbReference type="SMART" id="SM00014">
    <property type="entry name" value="acidPPc"/>
    <property type="match status" value="1"/>
</dbReference>
<feature type="transmembrane region" description="Helical" evidence="2">
    <location>
        <begin position="168"/>
        <end position="186"/>
    </location>
</feature>
<dbReference type="AlphaFoldDB" id="A0A2X0U0U8"/>
<dbReference type="SUPFAM" id="SSF48317">
    <property type="entry name" value="Acid phosphatase/Vanadium-dependent haloperoxidase"/>
    <property type="match status" value="1"/>
</dbReference>
<feature type="transmembrane region" description="Helical" evidence="2">
    <location>
        <begin position="235"/>
        <end position="253"/>
    </location>
</feature>
<feature type="transmembrane region" description="Helical" evidence="2">
    <location>
        <begin position="135"/>
        <end position="161"/>
    </location>
</feature>
<dbReference type="EMBL" id="UAPR01000002">
    <property type="protein sequence ID" value="SPT55369.1"/>
    <property type="molecule type" value="Genomic_DNA"/>
</dbReference>
<organism evidence="4 5">
    <name type="scientific">Schaalia odontolytica</name>
    <dbReference type="NCBI Taxonomy" id="1660"/>
    <lineage>
        <taxon>Bacteria</taxon>
        <taxon>Bacillati</taxon>
        <taxon>Actinomycetota</taxon>
        <taxon>Actinomycetes</taxon>
        <taxon>Actinomycetales</taxon>
        <taxon>Actinomycetaceae</taxon>
        <taxon>Schaalia</taxon>
    </lineage>
</organism>
<dbReference type="InterPro" id="IPR000326">
    <property type="entry name" value="PAP2/HPO"/>
</dbReference>
<keyword evidence="2" id="KW-0812">Transmembrane</keyword>
<dbReference type="STRING" id="1660.APY09_02050"/>
<dbReference type="Proteomes" id="UP000250192">
    <property type="component" value="Unassembled WGS sequence"/>
</dbReference>
<name>A0A2X0U0U8_9ACTO</name>
<protein>
    <submittedName>
        <fullName evidence="4">PAP2 superfamily</fullName>
    </submittedName>
</protein>
<evidence type="ECO:0000313" key="4">
    <source>
        <dbReference type="EMBL" id="SPT55369.1"/>
    </source>
</evidence>
<gene>
    <name evidence="4" type="ORF">NCTC9935_00868</name>
</gene>
<feature type="compositionally biased region" description="Low complexity" evidence="1">
    <location>
        <begin position="49"/>
        <end position="63"/>
    </location>
</feature>
<feature type="region of interest" description="Disordered" evidence="1">
    <location>
        <begin position="1"/>
        <end position="78"/>
    </location>
</feature>
<feature type="transmembrane region" description="Helical" evidence="2">
    <location>
        <begin position="206"/>
        <end position="228"/>
    </location>
</feature>
<evidence type="ECO:0000256" key="2">
    <source>
        <dbReference type="SAM" id="Phobius"/>
    </source>
</evidence>
<feature type="transmembrane region" description="Helical" evidence="2">
    <location>
        <begin position="289"/>
        <end position="314"/>
    </location>
</feature>
<feature type="domain" description="Phosphatidic acid phosphatase type 2/haloperoxidase" evidence="3">
    <location>
        <begin position="168"/>
        <end position="274"/>
    </location>
</feature>
<accession>A0A2X0U0U8</accession>
<feature type="compositionally biased region" description="Polar residues" evidence="1">
    <location>
        <begin position="30"/>
        <end position="39"/>
    </location>
</feature>
<dbReference type="Gene3D" id="1.20.144.10">
    <property type="entry name" value="Phosphatidic acid phosphatase type 2/haloperoxidase"/>
    <property type="match status" value="1"/>
</dbReference>
<dbReference type="OrthoDB" id="3240395at2"/>
<feature type="transmembrane region" description="Helical" evidence="2">
    <location>
        <begin position="334"/>
        <end position="355"/>
    </location>
</feature>
<dbReference type="RefSeq" id="WP_111823394.1">
    <property type="nucleotide sequence ID" value="NZ_CBDERX010000071.1"/>
</dbReference>
<proteinExistence type="predicted"/>
<evidence type="ECO:0000313" key="5">
    <source>
        <dbReference type="Proteomes" id="UP000250192"/>
    </source>
</evidence>
<evidence type="ECO:0000259" key="3">
    <source>
        <dbReference type="SMART" id="SM00014"/>
    </source>
</evidence>
<sequence>MDDANAALPSDPTVDESYTKGARPVRPRNRTANSANTASRESRADSAPGTQRGTRARAQGATRPVGGNENSGPQPRRLLDDAWYRRKLSRRLGGVAACLAITVLISHLALATAPGQVLDTILMEGTMRSARRYEAFSMLITGIVSVPVMVAAGLVVALVAAARRRPTLAGRALGAVIGANVTTQILKDYILTRPHLGVTTGAGNSLPSGHTTVAVTISLALIIVAPHWFRAPSAWIGWMWTSLMGVSVMMEGWHRPADVVVATLIAGAWALALSPIERRPRHGAQAQHAMVWGSLGLIVIALLATGAAMWGFSMSAASPGSGYGFEDFLQIRPWRSRVLGVAAVAWVSAVCGLIMHEVDRLAGE</sequence>